<feature type="domain" description="Histidine kinase" evidence="7">
    <location>
        <begin position="143"/>
        <end position="349"/>
    </location>
</feature>
<evidence type="ECO:0000256" key="5">
    <source>
        <dbReference type="ARBA" id="ARBA00022777"/>
    </source>
</evidence>
<feature type="coiled-coil region" evidence="6">
    <location>
        <begin position="109"/>
        <end position="140"/>
    </location>
</feature>
<evidence type="ECO:0000256" key="4">
    <source>
        <dbReference type="ARBA" id="ARBA00022679"/>
    </source>
</evidence>
<evidence type="ECO:0000256" key="3">
    <source>
        <dbReference type="ARBA" id="ARBA00022553"/>
    </source>
</evidence>
<dbReference type="EMBL" id="VSDQ01000577">
    <property type="protein sequence ID" value="TYA78475.1"/>
    <property type="molecule type" value="Genomic_DNA"/>
</dbReference>
<name>A0A5D0I457_9FLAO</name>
<evidence type="ECO:0000256" key="2">
    <source>
        <dbReference type="ARBA" id="ARBA00012438"/>
    </source>
</evidence>
<dbReference type="PANTHER" id="PTHR42878:SF15">
    <property type="entry name" value="BACTERIOPHYTOCHROME"/>
    <property type="match status" value="1"/>
</dbReference>
<reference evidence="8 9" key="1">
    <citation type="submission" date="2019-08" db="EMBL/GenBank/DDBJ databases">
        <title>Seonamhaeicola sediminis sp. nov., isolated from marine sediment.</title>
        <authorList>
            <person name="Cao W.R."/>
        </authorList>
    </citation>
    <scope>NUCLEOTIDE SEQUENCE [LARGE SCALE GENOMIC DNA]</scope>
    <source>
        <strain evidence="8 9">B011</strain>
    </source>
</reference>
<dbReference type="Pfam" id="PF00512">
    <property type="entry name" value="HisKA"/>
    <property type="match status" value="1"/>
</dbReference>
<dbReference type="Gene3D" id="3.30.565.10">
    <property type="entry name" value="Histidine kinase-like ATPase, C-terminal domain"/>
    <property type="match status" value="1"/>
</dbReference>
<dbReference type="Pfam" id="PF02518">
    <property type="entry name" value="HATPase_c"/>
    <property type="match status" value="1"/>
</dbReference>
<dbReference type="InterPro" id="IPR005467">
    <property type="entry name" value="His_kinase_dom"/>
</dbReference>
<dbReference type="RefSeq" id="WP_148541509.1">
    <property type="nucleotide sequence ID" value="NZ_VSDQ01000577.1"/>
</dbReference>
<dbReference type="GO" id="GO:0000155">
    <property type="term" value="F:phosphorelay sensor kinase activity"/>
    <property type="evidence" value="ECO:0007669"/>
    <property type="project" value="InterPro"/>
</dbReference>
<evidence type="ECO:0000256" key="6">
    <source>
        <dbReference type="SAM" id="Coils"/>
    </source>
</evidence>
<dbReference type="CDD" id="cd00082">
    <property type="entry name" value="HisKA"/>
    <property type="match status" value="1"/>
</dbReference>
<organism evidence="8 9">
    <name type="scientific">Seonamhaeicola marinus</name>
    <dbReference type="NCBI Taxonomy" id="1912246"/>
    <lineage>
        <taxon>Bacteria</taxon>
        <taxon>Pseudomonadati</taxon>
        <taxon>Bacteroidota</taxon>
        <taxon>Flavobacteriia</taxon>
        <taxon>Flavobacteriales</taxon>
        <taxon>Flavobacteriaceae</taxon>
    </lineage>
</organism>
<dbReference type="Proteomes" id="UP000323930">
    <property type="component" value="Unassembled WGS sequence"/>
</dbReference>
<dbReference type="SUPFAM" id="SSF55874">
    <property type="entry name" value="ATPase domain of HSP90 chaperone/DNA topoisomerase II/histidine kinase"/>
    <property type="match status" value="1"/>
</dbReference>
<dbReference type="GO" id="GO:0030295">
    <property type="term" value="F:protein kinase activator activity"/>
    <property type="evidence" value="ECO:0007669"/>
    <property type="project" value="TreeGrafter"/>
</dbReference>
<dbReference type="GO" id="GO:0000156">
    <property type="term" value="F:phosphorelay response regulator activity"/>
    <property type="evidence" value="ECO:0007669"/>
    <property type="project" value="TreeGrafter"/>
</dbReference>
<dbReference type="SMART" id="SM00387">
    <property type="entry name" value="HATPase_c"/>
    <property type="match status" value="1"/>
</dbReference>
<dbReference type="PROSITE" id="PS50109">
    <property type="entry name" value="HIS_KIN"/>
    <property type="match status" value="1"/>
</dbReference>
<keyword evidence="3" id="KW-0597">Phosphoprotein</keyword>
<evidence type="ECO:0000256" key="1">
    <source>
        <dbReference type="ARBA" id="ARBA00000085"/>
    </source>
</evidence>
<dbReference type="Gene3D" id="1.10.287.130">
    <property type="match status" value="1"/>
</dbReference>
<sequence length="349" mass="39725">MNSLLKHQVKKYLSSKNVSNEDLMAFLDAVNKSYDNFDDQYLMQQRALAISTEELVEAYKVLQHEAKIQSSLIDKLNNVIETLNFGDKNTVKKPKGVDSLDGAKLAEFIENQTQEIMEMNKQREKLMGELEQQNEELSNYAYLVSHDLKSPLRSIDALTTWLNEETGGNKANTSENLKLIRDNVEKMDNLITGILNYSTVNKKESQSCLIDVDTFVRAIINEISLPNHISIKIVNKLPEVEADKPRIKQLFESLLDNAIKYIDKEQGEIEIGVSEEALHWQFYIKDNGKGIEKAYFDKIFKPFQKLENNPNATGIGLSIAKKIVNAYGGKMWLESTVGIGSIFYFTLKK</sequence>
<keyword evidence="5" id="KW-0418">Kinase</keyword>
<keyword evidence="9" id="KW-1185">Reference proteome</keyword>
<evidence type="ECO:0000313" key="8">
    <source>
        <dbReference type="EMBL" id="TYA78475.1"/>
    </source>
</evidence>
<dbReference type="InterPro" id="IPR003661">
    <property type="entry name" value="HisK_dim/P_dom"/>
</dbReference>
<dbReference type="InterPro" id="IPR003594">
    <property type="entry name" value="HATPase_dom"/>
</dbReference>
<dbReference type="AlphaFoldDB" id="A0A5D0I457"/>
<dbReference type="InterPro" id="IPR036890">
    <property type="entry name" value="HATPase_C_sf"/>
</dbReference>
<dbReference type="SUPFAM" id="SSF47384">
    <property type="entry name" value="Homodimeric domain of signal transducing histidine kinase"/>
    <property type="match status" value="1"/>
</dbReference>
<proteinExistence type="predicted"/>
<dbReference type="EC" id="2.7.13.3" evidence="2"/>
<dbReference type="PRINTS" id="PR00344">
    <property type="entry name" value="BCTRLSENSOR"/>
</dbReference>
<dbReference type="SMART" id="SM00388">
    <property type="entry name" value="HisKA"/>
    <property type="match status" value="1"/>
</dbReference>
<dbReference type="InterPro" id="IPR004358">
    <property type="entry name" value="Sig_transdc_His_kin-like_C"/>
</dbReference>
<dbReference type="InterPro" id="IPR050351">
    <property type="entry name" value="BphY/WalK/GraS-like"/>
</dbReference>
<dbReference type="OrthoDB" id="9781208at2"/>
<accession>A0A5D0I457</accession>
<keyword evidence="4" id="KW-0808">Transferase</keyword>
<dbReference type="PANTHER" id="PTHR42878">
    <property type="entry name" value="TWO-COMPONENT HISTIDINE KINASE"/>
    <property type="match status" value="1"/>
</dbReference>
<evidence type="ECO:0000313" key="9">
    <source>
        <dbReference type="Proteomes" id="UP000323930"/>
    </source>
</evidence>
<dbReference type="InterPro" id="IPR036097">
    <property type="entry name" value="HisK_dim/P_sf"/>
</dbReference>
<comment type="caution">
    <text evidence="8">The sequence shown here is derived from an EMBL/GenBank/DDBJ whole genome shotgun (WGS) entry which is preliminary data.</text>
</comment>
<comment type="catalytic activity">
    <reaction evidence="1">
        <text>ATP + protein L-histidine = ADP + protein N-phospho-L-histidine.</text>
        <dbReference type="EC" id="2.7.13.3"/>
    </reaction>
</comment>
<gene>
    <name evidence="8" type="ORF">FUA24_08950</name>
</gene>
<dbReference type="GO" id="GO:0007234">
    <property type="term" value="P:osmosensory signaling via phosphorelay pathway"/>
    <property type="evidence" value="ECO:0007669"/>
    <property type="project" value="TreeGrafter"/>
</dbReference>
<evidence type="ECO:0000259" key="7">
    <source>
        <dbReference type="PROSITE" id="PS50109"/>
    </source>
</evidence>
<keyword evidence="6" id="KW-0175">Coiled coil</keyword>
<protein>
    <recommendedName>
        <fullName evidence="2">histidine kinase</fullName>
        <ecNumber evidence="2">2.7.13.3</ecNumber>
    </recommendedName>
</protein>